<accession>A0A1J4MLJ2</accession>
<gene>
    <name evidence="6" type="ORF">cand_004740</name>
</gene>
<dbReference type="Proteomes" id="UP000186804">
    <property type="component" value="Unassembled WGS sequence"/>
</dbReference>
<evidence type="ECO:0000256" key="1">
    <source>
        <dbReference type="ARBA" id="ARBA00004496"/>
    </source>
</evidence>
<dbReference type="Gene3D" id="1.25.10.10">
    <property type="entry name" value="Leucine-rich Repeat Variant"/>
    <property type="match status" value="1"/>
</dbReference>
<name>A0A1J4MLJ2_9CRYT</name>
<keyword evidence="4" id="KW-0677">Repeat</keyword>
<evidence type="ECO:0000256" key="2">
    <source>
        <dbReference type="ARBA" id="ARBA00022448"/>
    </source>
</evidence>
<dbReference type="GeneID" id="92364659"/>
<sequence length="946" mass="105217">MSSNWQYDINRCQEILNVLKQAESPDSTIQLQVTNTLNAFITTVPDASCYFALIFACMNNENVEVRQRAGLLLKNYLLQFGPPVSSQFVEYIKQNALSALNDPNRLIRSTAGTIVTNFINLSIGPALLTECLHYLSQLLDLATPDSIDGALDCLIKICEDEIEAGLGEGSTNKLSCVNKCSTSCQTSREEDFKLFLDVSRKIILPKLFLICERKHSILSGNEVAVHLSFKCITLYAQHHLFSTGQLLNDMFPTYWNIIGILATDSNMKIRILVVIGILRVMEDDPNVILDGASRDVIINFIIGCCVDGGGDAYNLRLEALEFWPIYIRNNKGIDALRPFLPKLLNCLLVNAIFTDFDYLEMDPSHFEDEIEDDQYSVGPRFHYSRGGVAVNDEDVDEVETGAWGNQWTVRKAAALALDHISLIYGDEILPELLVKIEQRLQDPNWEVRESAVLVLGAIARGCIKGLAPYLSKVITFLLKLSNDPKPLLRSISCWCIARFTLWLSHQQDQPILIETIRTLLTKMLDPNKRVEEAACSAVATFIEEASQNMSLIPFLEDIVNTLTTALNLYQYRNLLILCDTIATLCFSVGSPVYIPNFENNLLPLFISKWKSFNIDHPCLISSMDCLAKTMSVLRSKAIKYSEVIIEHCILNLMVNSITVLKSGTSSSLEVSDTIECTVDLIGCMLEATGSHCIQYLIKYKFTDFLSFCCQSDSYPAIQQSAFACVGDIARYSNDKLEFLKPILPNIFGILARNVNHNSTGTANNAIWAIGELVINSNNDTVNIIAPYIDGILESLIVILLHPKPNTFGADNLAVNSSITVGRISLIYTNNVAIQLPRCLVALCHVLTSVRNDMEKVNSVQGICLAIQLNPSSVDSHSIGVFFDLIASLQPILMQTRQSSISLIDVLSQTIRIIHSNTNQDISNQALQRCGSFVKTFIGNSLNTQYS</sequence>
<proteinExistence type="predicted"/>
<evidence type="ECO:0000256" key="4">
    <source>
        <dbReference type="ARBA" id="ARBA00022737"/>
    </source>
</evidence>
<dbReference type="EMBL" id="LRBS01000091">
    <property type="protein sequence ID" value="OII75113.1"/>
    <property type="molecule type" value="Genomic_DNA"/>
</dbReference>
<dbReference type="GO" id="GO:0006606">
    <property type="term" value="P:protein import into nucleus"/>
    <property type="evidence" value="ECO:0007669"/>
    <property type="project" value="InterPro"/>
</dbReference>
<keyword evidence="2" id="KW-0813">Transport</keyword>
<comment type="subcellular location">
    <subcellularLocation>
        <location evidence="1">Cytoplasm</location>
    </subcellularLocation>
</comment>
<dbReference type="SUPFAM" id="SSF48371">
    <property type="entry name" value="ARM repeat"/>
    <property type="match status" value="1"/>
</dbReference>
<keyword evidence="3" id="KW-0963">Cytoplasm</keyword>
<protein>
    <submittedName>
        <fullName evidence="6">HEAT repeat family protein</fullName>
    </submittedName>
</protein>
<dbReference type="VEuPathDB" id="CryptoDB:cand_004740"/>
<reference evidence="6 7" key="1">
    <citation type="submission" date="2016-10" db="EMBL/GenBank/DDBJ databases">
        <title>Reductive evolution of mitochondrial metabolism and differential evolution of invasion-related proteins in Cryptosporidium.</title>
        <authorList>
            <person name="Liu S."/>
            <person name="Roellig D.M."/>
            <person name="Guo Y."/>
            <person name="Li N."/>
            <person name="Frace M.A."/>
            <person name="Tang K."/>
            <person name="Zhang L."/>
            <person name="Feng Y."/>
            <person name="Xiao L."/>
        </authorList>
    </citation>
    <scope>NUCLEOTIDE SEQUENCE [LARGE SCALE GENOMIC DNA]</scope>
    <source>
        <strain evidence="6">30847</strain>
    </source>
</reference>
<evidence type="ECO:0000313" key="6">
    <source>
        <dbReference type="EMBL" id="OII75113.1"/>
    </source>
</evidence>
<evidence type="ECO:0000313" key="7">
    <source>
        <dbReference type="Proteomes" id="UP000186804"/>
    </source>
</evidence>
<dbReference type="PANTHER" id="PTHR10527">
    <property type="entry name" value="IMPORTIN BETA"/>
    <property type="match status" value="1"/>
</dbReference>
<comment type="caution">
    <text evidence="6">The sequence shown here is derived from an EMBL/GenBank/DDBJ whole genome shotgun (WGS) entry which is preliminary data.</text>
</comment>
<dbReference type="AlphaFoldDB" id="A0A1J4MLJ2"/>
<dbReference type="InterPro" id="IPR040122">
    <property type="entry name" value="Importin_beta"/>
</dbReference>
<evidence type="ECO:0000256" key="5">
    <source>
        <dbReference type="ARBA" id="ARBA00022927"/>
    </source>
</evidence>
<dbReference type="InterPro" id="IPR011989">
    <property type="entry name" value="ARM-like"/>
</dbReference>
<evidence type="ECO:0000256" key="3">
    <source>
        <dbReference type="ARBA" id="ARBA00022490"/>
    </source>
</evidence>
<dbReference type="GO" id="GO:0005737">
    <property type="term" value="C:cytoplasm"/>
    <property type="evidence" value="ECO:0007669"/>
    <property type="project" value="UniProtKB-SubCell"/>
</dbReference>
<keyword evidence="5" id="KW-0653">Protein transport</keyword>
<dbReference type="InterPro" id="IPR016024">
    <property type="entry name" value="ARM-type_fold"/>
</dbReference>
<dbReference type="Pfam" id="PF13513">
    <property type="entry name" value="HEAT_EZ"/>
    <property type="match status" value="1"/>
</dbReference>
<keyword evidence="7" id="KW-1185">Reference proteome</keyword>
<dbReference type="OrthoDB" id="951172at2759"/>
<dbReference type="RefSeq" id="XP_067067383.1">
    <property type="nucleotide sequence ID" value="XM_067210717.1"/>
</dbReference>
<organism evidence="6 7">
    <name type="scientific">Cryptosporidium andersoni</name>
    <dbReference type="NCBI Taxonomy" id="117008"/>
    <lineage>
        <taxon>Eukaryota</taxon>
        <taxon>Sar</taxon>
        <taxon>Alveolata</taxon>
        <taxon>Apicomplexa</taxon>
        <taxon>Conoidasida</taxon>
        <taxon>Coccidia</taxon>
        <taxon>Eucoccidiorida</taxon>
        <taxon>Eimeriorina</taxon>
        <taxon>Cryptosporidiidae</taxon>
        <taxon>Cryptosporidium</taxon>
    </lineage>
</organism>